<dbReference type="RefSeq" id="WP_213244798.1">
    <property type="nucleotide sequence ID" value="NZ_CP045806.1"/>
</dbReference>
<gene>
    <name evidence="2" type="ORF">GII31_18200</name>
</gene>
<accession>A0ABX6IME8</accession>
<keyword evidence="1" id="KW-0732">Signal</keyword>
<organism evidence="2 3">
    <name type="scientific">Gordonia pseudamarae</name>
    <dbReference type="NCBI Taxonomy" id="2831662"/>
    <lineage>
        <taxon>Bacteria</taxon>
        <taxon>Bacillati</taxon>
        <taxon>Actinomycetota</taxon>
        <taxon>Actinomycetes</taxon>
        <taxon>Mycobacteriales</taxon>
        <taxon>Gordoniaceae</taxon>
        <taxon>Gordonia</taxon>
    </lineage>
</organism>
<protein>
    <submittedName>
        <fullName evidence="2">Uncharacterized protein</fullName>
    </submittedName>
</protein>
<feature type="chain" id="PRO_5046208435" evidence="1">
    <location>
        <begin position="25"/>
        <end position="176"/>
    </location>
</feature>
<feature type="signal peptide" evidence="1">
    <location>
        <begin position="1"/>
        <end position="24"/>
    </location>
</feature>
<name>A0ABX6IME8_9ACTN</name>
<sequence>MSVRFHRRVALAATGLAVASTITAAPADAWVGTPQHSGSGRTVAGQVRITYTNPLDASIKCRVGVYPVAKLKILRQSAYFSNLAEQQLVNKKKSAAQTSLTHAAAALRSAGLPLYESRTTTSVSPGTRKIIFIRPSGKPARHYSALTDCRYANPATEGPVAFQGDTTAFHVWPVDV</sequence>
<reference evidence="2" key="1">
    <citation type="journal article" date="2021" name="Nat. Microbiol.">
        <title>Cocultivation of an ultrasmall environmental parasitic bacterium with lytic ability against bacteria associated with wastewater foams.</title>
        <authorList>
            <person name="Batinovic S."/>
            <person name="Rose J.J.A."/>
            <person name="Ratcliffe J."/>
            <person name="Seviour R.J."/>
            <person name="Petrovski S."/>
        </authorList>
    </citation>
    <scope>NUCLEOTIDE SEQUENCE</scope>
    <source>
        <strain evidence="2">CON9</strain>
    </source>
</reference>
<dbReference type="EMBL" id="CP045809">
    <property type="protein sequence ID" value="QHN36539.1"/>
    <property type="molecule type" value="Genomic_DNA"/>
</dbReference>
<dbReference type="Proteomes" id="UP001059836">
    <property type="component" value="Chromosome"/>
</dbReference>
<evidence type="ECO:0000313" key="2">
    <source>
        <dbReference type="EMBL" id="QHN36539.1"/>
    </source>
</evidence>
<evidence type="ECO:0000313" key="3">
    <source>
        <dbReference type="Proteomes" id="UP001059836"/>
    </source>
</evidence>
<keyword evidence="3" id="KW-1185">Reference proteome</keyword>
<evidence type="ECO:0000256" key="1">
    <source>
        <dbReference type="SAM" id="SignalP"/>
    </source>
</evidence>
<proteinExistence type="predicted"/>